<dbReference type="AlphaFoldDB" id="A0A8S3SV85"/>
<dbReference type="InterPro" id="IPR013783">
    <property type="entry name" value="Ig-like_fold"/>
</dbReference>
<gene>
    <name evidence="6" type="ORF">MEDL_35740</name>
</gene>
<dbReference type="Proteomes" id="UP000683360">
    <property type="component" value="Unassembled WGS sequence"/>
</dbReference>
<dbReference type="EMBL" id="CAJPWZ010001751">
    <property type="protein sequence ID" value="CAG2222404.1"/>
    <property type="molecule type" value="Genomic_DNA"/>
</dbReference>
<dbReference type="PANTHER" id="PTHR44337">
    <property type="entry name" value="CARCINOEMBRYONIC ANTIGEN-RELATED CELL ADHESION MOLECULE 8"/>
    <property type="match status" value="1"/>
</dbReference>
<keyword evidence="4" id="KW-0393">Immunoglobulin domain</keyword>
<dbReference type="SMART" id="SM00408">
    <property type="entry name" value="IGc2"/>
    <property type="match status" value="1"/>
</dbReference>
<dbReference type="SMART" id="SM00409">
    <property type="entry name" value="IG"/>
    <property type="match status" value="1"/>
</dbReference>
<dbReference type="InterPro" id="IPR007110">
    <property type="entry name" value="Ig-like_dom"/>
</dbReference>
<protein>
    <submittedName>
        <fullName evidence="6">CNTN3</fullName>
    </submittedName>
</protein>
<evidence type="ECO:0000256" key="1">
    <source>
        <dbReference type="ARBA" id="ARBA00022729"/>
    </source>
</evidence>
<keyword evidence="1" id="KW-0732">Signal</keyword>
<name>A0A8S3SV85_MYTED</name>
<dbReference type="PROSITE" id="PS50835">
    <property type="entry name" value="IG_LIKE"/>
    <property type="match status" value="1"/>
</dbReference>
<reference evidence="6" key="1">
    <citation type="submission" date="2021-03" db="EMBL/GenBank/DDBJ databases">
        <authorList>
            <person name="Bekaert M."/>
        </authorList>
    </citation>
    <scope>NUCLEOTIDE SEQUENCE</scope>
</reference>
<feature type="domain" description="Ig-like" evidence="5">
    <location>
        <begin position="128"/>
        <end position="225"/>
    </location>
</feature>
<dbReference type="Pfam" id="PF13927">
    <property type="entry name" value="Ig_3"/>
    <property type="match status" value="1"/>
</dbReference>
<sequence length="246" mass="27101">MKEIFNLNVTAIGPSEVHINGNITAEANSNDITLECSFSLRDGDAFYSTALTAENATTDKFIEIAGYLRNSKPLFTPFGMDLFGNAISLINFDETRNMFKLAFDNVTCRHERRYKCLLLVTSSSSVLPRVFESEAIWISVTGEDAISSIDPKQNSLSGGDSVQLLCKANGNPKPSYSWTKDNSSGEIIGDNDTLSISKANISDTGLYTCDTRNVVDGNIYSEWISTYINIGKNGNIELDEINIFLR</sequence>
<evidence type="ECO:0000259" key="5">
    <source>
        <dbReference type="PROSITE" id="PS50835"/>
    </source>
</evidence>
<dbReference type="PANTHER" id="PTHR44337:SF20">
    <property type="entry name" value="CARCINOEMBRYONIC ANTIGEN-RELATED CELL ADHESION MOLECULE 5-RELATED"/>
    <property type="match status" value="1"/>
</dbReference>
<dbReference type="Gene3D" id="2.60.40.10">
    <property type="entry name" value="Immunoglobulins"/>
    <property type="match status" value="1"/>
</dbReference>
<evidence type="ECO:0000313" key="6">
    <source>
        <dbReference type="EMBL" id="CAG2222404.1"/>
    </source>
</evidence>
<comment type="caution">
    <text evidence="6">The sequence shown here is derived from an EMBL/GenBank/DDBJ whole genome shotgun (WGS) entry which is preliminary data.</text>
</comment>
<proteinExistence type="predicted"/>
<keyword evidence="7" id="KW-1185">Reference proteome</keyword>
<evidence type="ECO:0000256" key="2">
    <source>
        <dbReference type="ARBA" id="ARBA00023157"/>
    </source>
</evidence>
<evidence type="ECO:0000256" key="3">
    <source>
        <dbReference type="ARBA" id="ARBA00023180"/>
    </source>
</evidence>
<organism evidence="6 7">
    <name type="scientific">Mytilus edulis</name>
    <name type="common">Blue mussel</name>
    <dbReference type="NCBI Taxonomy" id="6550"/>
    <lineage>
        <taxon>Eukaryota</taxon>
        <taxon>Metazoa</taxon>
        <taxon>Spiralia</taxon>
        <taxon>Lophotrochozoa</taxon>
        <taxon>Mollusca</taxon>
        <taxon>Bivalvia</taxon>
        <taxon>Autobranchia</taxon>
        <taxon>Pteriomorphia</taxon>
        <taxon>Mytilida</taxon>
        <taxon>Mytiloidea</taxon>
        <taxon>Mytilidae</taxon>
        <taxon>Mytilinae</taxon>
        <taxon>Mytilus</taxon>
    </lineage>
</organism>
<dbReference type="InterPro" id="IPR003598">
    <property type="entry name" value="Ig_sub2"/>
</dbReference>
<evidence type="ECO:0000256" key="4">
    <source>
        <dbReference type="ARBA" id="ARBA00023319"/>
    </source>
</evidence>
<dbReference type="InterPro" id="IPR003599">
    <property type="entry name" value="Ig_sub"/>
</dbReference>
<dbReference type="SUPFAM" id="SSF48726">
    <property type="entry name" value="Immunoglobulin"/>
    <property type="match status" value="1"/>
</dbReference>
<dbReference type="InterPro" id="IPR036179">
    <property type="entry name" value="Ig-like_dom_sf"/>
</dbReference>
<keyword evidence="3" id="KW-0325">Glycoprotein</keyword>
<evidence type="ECO:0000313" key="7">
    <source>
        <dbReference type="Proteomes" id="UP000683360"/>
    </source>
</evidence>
<dbReference type="InterPro" id="IPR052598">
    <property type="entry name" value="IgSF_CEA-related"/>
</dbReference>
<keyword evidence="2" id="KW-1015">Disulfide bond</keyword>
<dbReference type="OrthoDB" id="6084240at2759"/>
<accession>A0A8S3SV85</accession>